<dbReference type="Proteomes" id="UP000541558">
    <property type="component" value="Unassembled WGS sequence"/>
</dbReference>
<feature type="compositionally biased region" description="Polar residues" evidence="2">
    <location>
        <begin position="480"/>
        <end position="492"/>
    </location>
</feature>
<gene>
    <name evidence="3" type="ORF">D9611_002206</name>
</gene>
<name>A0A8H5C2B1_9AGAR</name>
<keyword evidence="1" id="KW-0175">Coiled coil</keyword>
<keyword evidence="4" id="KW-1185">Reference proteome</keyword>
<comment type="caution">
    <text evidence="3">The sequence shown here is derived from an EMBL/GenBank/DDBJ whole genome shotgun (WGS) entry which is preliminary data.</text>
</comment>
<feature type="compositionally biased region" description="Polar residues" evidence="2">
    <location>
        <begin position="426"/>
        <end position="437"/>
    </location>
</feature>
<sequence>MAPSRPRSLRAFTFSSSKRAMSPGPPSPTFSDATNASAMNFGANGPSKIITRANLKASTQAYEDLVSACSTYRAALVTMSKATAAFADAIERCSGLKGPSYEAGTRMQAASGVQHLVGNLYHVLADTLDKNFERPLRQHLDVYRATVQDRSQSYERALREKSQAIRDTEMRSLNRKERNLQTFRQALTVLQQQVDDLDELKANHYLEIVEHEEKVWDVVQTKVCVLVRSTMDVFDRVTAKASDPIIEPMLQSVPDPFDSYGIQQSEDQIFSILAPLSIMSAPSPSPSPSAGTPENEASATFLPSAHPKITSWLPGTTNGLYPVESAEWATASPPASPPSSSPPSSNPAPNRRNTLPQRKAESKLRSVLPSIDEKRPRSPLSDSATPRPSQTRHTSEISNPPLSRPAATTPTASTSSSSSNPSTYSINATIPPQHSGPATTNGIFGALGAGGGGFGFGTWNFGGYGQSPYGSHTPEDEGSGDNQSATASTPRMSTLFAPPLTQSPPPPPGSPPNLDLNHTGGDGGTNILNESREGDDKKSIYEPVPT</sequence>
<organism evidence="3 4">
    <name type="scientific">Ephemerocybe angulata</name>
    <dbReference type="NCBI Taxonomy" id="980116"/>
    <lineage>
        <taxon>Eukaryota</taxon>
        <taxon>Fungi</taxon>
        <taxon>Dikarya</taxon>
        <taxon>Basidiomycota</taxon>
        <taxon>Agaricomycotina</taxon>
        <taxon>Agaricomycetes</taxon>
        <taxon>Agaricomycetidae</taxon>
        <taxon>Agaricales</taxon>
        <taxon>Agaricineae</taxon>
        <taxon>Psathyrellaceae</taxon>
        <taxon>Ephemerocybe</taxon>
    </lineage>
</organism>
<feature type="compositionally biased region" description="Low complexity" evidence="2">
    <location>
        <begin position="400"/>
        <end position="425"/>
    </location>
</feature>
<feature type="compositionally biased region" description="Polar residues" evidence="2">
    <location>
        <begin position="380"/>
        <end position="398"/>
    </location>
</feature>
<feature type="compositionally biased region" description="Pro residues" evidence="2">
    <location>
        <begin position="501"/>
        <end position="511"/>
    </location>
</feature>
<dbReference type="InterPro" id="IPR027267">
    <property type="entry name" value="AH/BAR_dom_sf"/>
</dbReference>
<reference evidence="3 4" key="1">
    <citation type="journal article" date="2020" name="ISME J.">
        <title>Uncovering the hidden diversity of litter-decomposition mechanisms in mushroom-forming fungi.</title>
        <authorList>
            <person name="Floudas D."/>
            <person name="Bentzer J."/>
            <person name="Ahren D."/>
            <person name="Johansson T."/>
            <person name="Persson P."/>
            <person name="Tunlid A."/>
        </authorList>
    </citation>
    <scope>NUCLEOTIDE SEQUENCE [LARGE SCALE GENOMIC DNA]</scope>
    <source>
        <strain evidence="3 4">CBS 175.51</strain>
    </source>
</reference>
<dbReference type="EMBL" id="JAACJK010000109">
    <property type="protein sequence ID" value="KAF5333316.1"/>
    <property type="molecule type" value="Genomic_DNA"/>
</dbReference>
<protein>
    <recommendedName>
        <fullName evidence="5">IMD domain-containing protein</fullName>
    </recommendedName>
</protein>
<dbReference type="AlphaFoldDB" id="A0A8H5C2B1"/>
<dbReference type="InterPro" id="IPR037470">
    <property type="entry name" value="IVY1"/>
</dbReference>
<evidence type="ECO:0008006" key="5">
    <source>
        <dbReference type="Google" id="ProtNLM"/>
    </source>
</evidence>
<feature type="coiled-coil region" evidence="1">
    <location>
        <begin position="173"/>
        <end position="200"/>
    </location>
</feature>
<dbReference type="Gene3D" id="1.20.1270.60">
    <property type="entry name" value="Arfaptin homology (AH) domain/BAR domain"/>
    <property type="match status" value="1"/>
</dbReference>
<feature type="region of interest" description="Disordered" evidence="2">
    <location>
        <begin position="327"/>
        <end position="437"/>
    </location>
</feature>
<accession>A0A8H5C2B1</accession>
<evidence type="ECO:0000256" key="1">
    <source>
        <dbReference type="SAM" id="Coils"/>
    </source>
</evidence>
<dbReference type="OrthoDB" id="5594612at2759"/>
<feature type="region of interest" description="Disordered" evidence="2">
    <location>
        <begin position="1"/>
        <end position="35"/>
    </location>
</feature>
<dbReference type="SUPFAM" id="SSF103657">
    <property type="entry name" value="BAR/IMD domain-like"/>
    <property type="match status" value="1"/>
</dbReference>
<feature type="compositionally biased region" description="Basic and acidic residues" evidence="2">
    <location>
        <begin position="530"/>
        <end position="540"/>
    </location>
</feature>
<dbReference type="PANTHER" id="PTHR38407">
    <property type="entry name" value="PROTEIN IVY1"/>
    <property type="match status" value="1"/>
</dbReference>
<dbReference type="GO" id="GO:0042144">
    <property type="term" value="P:vacuole fusion, non-autophagic"/>
    <property type="evidence" value="ECO:0007669"/>
    <property type="project" value="InterPro"/>
</dbReference>
<dbReference type="GO" id="GO:0000329">
    <property type="term" value="C:fungal-type vacuole membrane"/>
    <property type="evidence" value="ECO:0007669"/>
    <property type="project" value="InterPro"/>
</dbReference>
<evidence type="ECO:0000313" key="3">
    <source>
        <dbReference type="EMBL" id="KAF5333316.1"/>
    </source>
</evidence>
<proteinExistence type="predicted"/>
<evidence type="ECO:0000256" key="2">
    <source>
        <dbReference type="SAM" id="MobiDB-lite"/>
    </source>
</evidence>
<feature type="compositionally biased region" description="Pro residues" evidence="2">
    <location>
        <begin position="334"/>
        <end position="346"/>
    </location>
</feature>
<evidence type="ECO:0000313" key="4">
    <source>
        <dbReference type="Proteomes" id="UP000541558"/>
    </source>
</evidence>
<feature type="region of interest" description="Disordered" evidence="2">
    <location>
        <begin position="467"/>
        <end position="546"/>
    </location>
</feature>
<dbReference type="PANTHER" id="PTHR38407:SF1">
    <property type="entry name" value="PROTEIN IVY1"/>
    <property type="match status" value="1"/>
</dbReference>
<dbReference type="GO" id="GO:0005543">
    <property type="term" value="F:phospholipid binding"/>
    <property type="evidence" value="ECO:0007669"/>
    <property type="project" value="InterPro"/>
</dbReference>